<dbReference type="GO" id="GO:0032040">
    <property type="term" value="C:small-subunit processome"/>
    <property type="evidence" value="ECO:0007669"/>
    <property type="project" value="TreeGrafter"/>
</dbReference>
<dbReference type="OrthoDB" id="10251154at2759"/>
<dbReference type="GO" id="GO:0030686">
    <property type="term" value="C:90S preribosome"/>
    <property type="evidence" value="ECO:0007669"/>
    <property type="project" value="TreeGrafter"/>
</dbReference>
<name>A0A8T2CHW7_ARASU</name>
<gene>
    <name evidence="1" type="ORF">ISN44_As06g021090</name>
</gene>
<dbReference type="Proteomes" id="UP000694251">
    <property type="component" value="Chromosome 6"/>
</dbReference>
<reference evidence="1 2" key="1">
    <citation type="submission" date="2020-12" db="EMBL/GenBank/DDBJ databases">
        <title>Concerted genomic and epigenomic changes stabilize Arabidopsis allopolyploids.</title>
        <authorList>
            <person name="Chen Z."/>
        </authorList>
    </citation>
    <scope>NUCLEOTIDE SEQUENCE [LARGE SCALE GENOMIC DNA]</scope>
    <source>
        <strain evidence="1">As9502</strain>
        <tissue evidence="1">Leaf</tissue>
    </source>
</reference>
<sequence length="80" mass="9300">MDLFEDAMSSRNSKSKKWLLPVEAGYLETESLEKTWRVKQTNIANKVDILSSRNQYDVVLPGKCSIAFSDRQSYLMYVKF</sequence>
<dbReference type="PANTHER" id="PTHR14085">
    <property type="entry name" value="WD-REPEAT PROTEIN BING4"/>
    <property type="match status" value="1"/>
</dbReference>
<evidence type="ECO:0000313" key="1">
    <source>
        <dbReference type="EMBL" id="KAG7597790.1"/>
    </source>
</evidence>
<dbReference type="GO" id="GO:0000462">
    <property type="term" value="P:maturation of SSU-rRNA from tricistronic rRNA transcript (SSU-rRNA, 5.8S rRNA, LSU-rRNA)"/>
    <property type="evidence" value="ECO:0007669"/>
    <property type="project" value="TreeGrafter"/>
</dbReference>
<organism evidence="1 2">
    <name type="scientific">Arabidopsis suecica</name>
    <name type="common">Swedish thale-cress</name>
    <name type="synonym">Cardaminopsis suecica</name>
    <dbReference type="NCBI Taxonomy" id="45249"/>
    <lineage>
        <taxon>Eukaryota</taxon>
        <taxon>Viridiplantae</taxon>
        <taxon>Streptophyta</taxon>
        <taxon>Embryophyta</taxon>
        <taxon>Tracheophyta</taxon>
        <taxon>Spermatophyta</taxon>
        <taxon>Magnoliopsida</taxon>
        <taxon>eudicotyledons</taxon>
        <taxon>Gunneridae</taxon>
        <taxon>Pentapetalae</taxon>
        <taxon>rosids</taxon>
        <taxon>malvids</taxon>
        <taxon>Brassicales</taxon>
        <taxon>Brassicaceae</taxon>
        <taxon>Camelineae</taxon>
        <taxon>Arabidopsis</taxon>
    </lineage>
</organism>
<comment type="caution">
    <text evidence="1">The sequence shown here is derived from an EMBL/GenBank/DDBJ whole genome shotgun (WGS) entry which is preliminary data.</text>
</comment>
<keyword evidence="2" id="KW-1185">Reference proteome</keyword>
<dbReference type="AlphaFoldDB" id="A0A8T2CHW7"/>
<dbReference type="EMBL" id="JAEFBJ010000006">
    <property type="protein sequence ID" value="KAG7597790.1"/>
    <property type="molecule type" value="Genomic_DNA"/>
</dbReference>
<dbReference type="PANTHER" id="PTHR14085:SF3">
    <property type="entry name" value="WD REPEAT-CONTAINING PROTEIN 46"/>
    <property type="match status" value="1"/>
</dbReference>
<protein>
    <submittedName>
        <fullName evidence="1">Uncharacterized protein</fullName>
    </submittedName>
</protein>
<evidence type="ECO:0000313" key="2">
    <source>
        <dbReference type="Proteomes" id="UP000694251"/>
    </source>
</evidence>
<dbReference type="InterPro" id="IPR040315">
    <property type="entry name" value="WDR46/Utp7"/>
</dbReference>
<proteinExistence type="predicted"/>
<accession>A0A8T2CHW7</accession>